<comment type="catalytic activity">
    <reaction evidence="12">
        <text>K(+)(in) = K(+)(out)</text>
        <dbReference type="Rhea" id="RHEA:29463"/>
        <dbReference type="ChEBI" id="CHEBI:29103"/>
    </reaction>
</comment>
<keyword evidence="10 13" id="KW-0472">Membrane</keyword>
<keyword evidence="8 13" id="KW-1133">Transmembrane helix</keyword>
<evidence type="ECO:0008006" key="16">
    <source>
        <dbReference type="Google" id="ProtNLM"/>
    </source>
</evidence>
<dbReference type="GO" id="GO:0016020">
    <property type="term" value="C:membrane"/>
    <property type="evidence" value="ECO:0007669"/>
    <property type="project" value="UniProtKB-SubCell"/>
</dbReference>
<feature type="transmembrane region" description="Helical" evidence="13">
    <location>
        <begin position="28"/>
        <end position="47"/>
    </location>
</feature>
<dbReference type="PATRIC" id="fig|626937.4.peg.1520"/>
<evidence type="ECO:0000256" key="9">
    <source>
        <dbReference type="ARBA" id="ARBA00023065"/>
    </source>
</evidence>
<evidence type="ECO:0000256" key="6">
    <source>
        <dbReference type="ARBA" id="ARBA00022826"/>
    </source>
</evidence>
<feature type="transmembrane region" description="Helical" evidence="13">
    <location>
        <begin position="168"/>
        <end position="200"/>
    </location>
</feature>
<evidence type="ECO:0000256" key="4">
    <source>
        <dbReference type="ARBA" id="ARBA00022538"/>
    </source>
</evidence>
<feature type="transmembrane region" description="Helical" evidence="13">
    <location>
        <begin position="59"/>
        <end position="78"/>
    </location>
</feature>
<keyword evidence="15" id="KW-1185">Reference proteome</keyword>
<keyword evidence="5 13" id="KW-0812">Transmembrane</keyword>
<sequence>MFACAWIGVNFKGGGKGGRPVSKTRLEAFTDAVIAIIMTILVLDFVVPAEPTFAALWKMRFKFLIYILSFISLAIYWNNHHHLLQISKKINGRVLWHNMAFILCLSFFPFTTAWVDEHLFDMAPEITYGVVILLADISYAALARALVKVNGEDSGVARALCGFRKSKITFLIVGAGLAAGIFFPVAVVVSIALSLVLWFMPDKRIERTLFGEDVSCGTPGKKAR</sequence>
<evidence type="ECO:0000256" key="3">
    <source>
        <dbReference type="ARBA" id="ARBA00022448"/>
    </source>
</evidence>
<dbReference type="EMBL" id="LSZW01000060">
    <property type="protein sequence ID" value="KXK65613.1"/>
    <property type="molecule type" value="Genomic_DNA"/>
</dbReference>
<proteinExistence type="inferred from homology"/>
<keyword evidence="4" id="KW-0633">Potassium transport</keyword>
<reference evidence="14 15" key="1">
    <citation type="submission" date="2016-02" db="EMBL/GenBank/DDBJ databases">
        <authorList>
            <person name="Wen L."/>
            <person name="He K."/>
            <person name="Yang H."/>
        </authorList>
    </citation>
    <scope>NUCLEOTIDE SEQUENCE [LARGE SCALE GENOMIC DNA]</scope>
    <source>
        <strain evidence="14 15">DSM 22607</strain>
    </source>
</reference>
<keyword evidence="3" id="KW-0813">Transport</keyword>
<dbReference type="InterPro" id="IPR010617">
    <property type="entry name" value="TMEM175-like"/>
</dbReference>
<comment type="caution">
    <text evidence="14">The sequence shown here is derived from an EMBL/GenBank/DDBJ whole genome shotgun (WGS) entry which is preliminary data.</text>
</comment>
<comment type="similarity">
    <text evidence="2">Belongs to the TMEM175 family.</text>
</comment>
<dbReference type="GO" id="GO:0015252">
    <property type="term" value="F:proton channel activity"/>
    <property type="evidence" value="ECO:0007669"/>
    <property type="project" value="InterPro"/>
</dbReference>
<accession>A0A136Q4L2</accession>
<dbReference type="Proteomes" id="UP000070366">
    <property type="component" value="Unassembled WGS sequence"/>
</dbReference>
<evidence type="ECO:0000313" key="15">
    <source>
        <dbReference type="Proteomes" id="UP000070366"/>
    </source>
</evidence>
<keyword evidence="9" id="KW-0406">Ion transport</keyword>
<comment type="subcellular location">
    <subcellularLocation>
        <location evidence="1">Membrane</location>
        <topology evidence="1">Multi-pass membrane protein</topology>
    </subcellularLocation>
</comment>
<keyword evidence="6" id="KW-0631">Potassium channel</keyword>
<evidence type="ECO:0000256" key="5">
    <source>
        <dbReference type="ARBA" id="ARBA00022692"/>
    </source>
</evidence>
<dbReference type="AlphaFoldDB" id="A0A136Q4L2"/>
<dbReference type="PANTHER" id="PTHR31462">
    <property type="entry name" value="ENDOSOMAL/LYSOSOMAL POTASSIUM CHANNEL TMEM175"/>
    <property type="match status" value="1"/>
</dbReference>
<feature type="transmembrane region" description="Helical" evidence="13">
    <location>
        <begin position="126"/>
        <end position="147"/>
    </location>
</feature>
<evidence type="ECO:0000256" key="7">
    <source>
        <dbReference type="ARBA" id="ARBA00022958"/>
    </source>
</evidence>
<evidence type="ECO:0000313" key="14">
    <source>
        <dbReference type="EMBL" id="KXK65613.1"/>
    </source>
</evidence>
<gene>
    <name evidence="14" type="ORF">HMPREF3293_01537</name>
</gene>
<dbReference type="Pfam" id="PF06736">
    <property type="entry name" value="TMEM175"/>
    <property type="match status" value="1"/>
</dbReference>
<evidence type="ECO:0000256" key="12">
    <source>
        <dbReference type="ARBA" id="ARBA00034430"/>
    </source>
</evidence>
<evidence type="ECO:0000256" key="11">
    <source>
        <dbReference type="ARBA" id="ARBA00023303"/>
    </source>
</evidence>
<feature type="transmembrane region" description="Helical" evidence="13">
    <location>
        <begin position="94"/>
        <end position="114"/>
    </location>
</feature>
<evidence type="ECO:0000256" key="8">
    <source>
        <dbReference type="ARBA" id="ARBA00022989"/>
    </source>
</evidence>
<evidence type="ECO:0000256" key="2">
    <source>
        <dbReference type="ARBA" id="ARBA00006920"/>
    </source>
</evidence>
<protein>
    <recommendedName>
        <fullName evidence="16">DUF1211 domain-containing protein</fullName>
    </recommendedName>
</protein>
<evidence type="ECO:0000256" key="13">
    <source>
        <dbReference type="SAM" id="Phobius"/>
    </source>
</evidence>
<dbReference type="GO" id="GO:0005267">
    <property type="term" value="F:potassium channel activity"/>
    <property type="evidence" value="ECO:0007669"/>
    <property type="project" value="UniProtKB-KW"/>
</dbReference>
<organism evidence="14 15">
    <name type="scientific">Christensenella minuta</name>
    <dbReference type="NCBI Taxonomy" id="626937"/>
    <lineage>
        <taxon>Bacteria</taxon>
        <taxon>Bacillati</taxon>
        <taxon>Bacillota</taxon>
        <taxon>Clostridia</taxon>
        <taxon>Christensenellales</taxon>
        <taxon>Christensenellaceae</taxon>
        <taxon>Christensenella</taxon>
    </lineage>
</organism>
<keyword evidence="11" id="KW-0407">Ion channel</keyword>
<name>A0A136Q4L2_9FIRM</name>
<dbReference type="PANTHER" id="PTHR31462:SF5">
    <property type="entry name" value="ENDOSOMAL_LYSOSOMAL PROTON CHANNEL TMEM175"/>
    <property type="match status" value="1"/>
</dbReference>
<evidence type="ECO:0000256" key="1">
    <source>
        <dbReference type="ARBA" id="ARBA00004141"/>
    </source>
</evidence>
<keyword evidence="7" id="KW-0630">Potassium</keyword>
<evidence type="ECO:0000256" key="10">
    <source>
        <dbReference type="ARBA" id="ARBA00023136"/>
    </source>
</evidence>
<dbReference type="STRING" id="626937.HMPREF3293_01537"/>